<dbReference type="PANTHER" id="PTHR15036:SF40">
    <property type="entry name" value="CONTACTIN-ASSOCIATED PROTEIN-LIKE 4"/>
    <property type="match status" value="1"/>
</dbReference>
<evidence type="ECO:0000259" key="2">
    <source>
        <dbReference type="PROSITE" id="PS50025"/>
    </source>
</evidence>
<dbReference type="CDD" id="cd00110">
    <property type="entry name" value="LamG"/>
    <property type="match status" value="1"/>
</dbReference>
<sequence length="325" mass="36083">RTSSSEPRRLSSLGSLLDDRHWHHLAVERRSSHLNLTVDKHTERIQIPAEFSHWHIQQLIVGAIQYPVSKRNFHGCLENLMYNDLKLIELAKREDNRVTVMGNVTFSCAESVSVAVTFPGPQSFLQLPGATASSSSGGVSVGFQFRTWNKAGLLLTFDLPQGGGVAWLYLSEARVRLQVHKAGRALLELGAGSALNDGQWHSVGLHSRRGRLSILVDKEEGGSAHATPSFPVSVEGHLFFGGCPAEEDRQECHNPFNIFQGCMRLLSVENQPVDLMKVQQRMLGNYSHLQIDMCGIIDRSERTNQFSLVDPYTIIPSFYPACHGA</sequence>
<dbReference type="InterPro" id="IPR013320">
    <property type="entry name" value="ConA-like_dom_sf"/>
</dbReference>
<evidence type="ECO:0000313" key="3">
    <source>
        <dbReference type="EMBL" id="KAK5936203.1"/>
    </source>
</evidence>
<dbReference type="SMART" id="SM00282">
    <property type="entry name" value="LamG"/>
    <property type="match status" value="1"/>
</dbReference>
<reference evidence="3 4" key="1">
    <citation type="journal article" date="2023" name="Mol. Biol. Evol.">
        <title>Genomics of Secondarily Temperate Adaptation in the Only Non-Antarctic Icefish.</title>
        <authorList>
            <person name="Rivera-Colon A.G."/>
            <person name="Rayamajhi N."/>
            <person name="Minhas B.F."/>
            <person name="Madrigal G."/>
            <person name="Bilyk K.T."/>
            <person name="Yoon V."/>
            <person name="Hune M."/>
            <person name="Gregory S."/>
            <person name="Cheng C.H.C."/>
            <person name="Catchen J.M."/>
        </authorList>
    </citation>
    <scope>NUCLEOTIDE SEQUENCE [LARGE SCALE GENOMIC DNA]</scope>
    <source>
        <tissue evidence="3">White muscle</tissue>
    </source>
</reference>
<comment type="caution">
    <text evidence="1">Lacks conserved residue(s) required for the propagation of feature annotation.</text>
</comment>
<dbReference type="AlphaFoldDB" id="A0AAN8I2I0"/>
<comment type="caution">
    <text evidence="3">The sequence shown here is derived from an EMBL/GenBank/DDBJ whole genome shotgun (WGS) entry which is preliminary data.</text>
</comment>
<evidence type="ECO:0000313" key="4">
    <source>
        <dbReference type="Proteomes" id="UP001331515"/>
    </source>
</evidence>
<proteinExistence type="predicted"/>
<dbReference type="PANTHER" id="PTHR15036">
    <property type="entry name" value="PIKACHURIN-LIKE PROTEIN"/>
    <property type="match status" value="1"/>
</dbReference>
<organism evidence="3 4">
    <name type="scientific">Champsocephalus gunnari</name>
    <name type="common">Mackerel icefish</name>
    <dbReference type="NCBI Taxonomy" id="52237"/>
    <lineage>
        <taxon>Eukaryota</taxon>
        <taxon>Metazoa</taxon>
        <taxon>Chordata</taxon>
        <taxon>Craniata</taxon>
        <taxon>Vertebrata</taxon>
        <taxon>Euteleostomi</taxon>
        <taxon>Actinopterygii</taxon>
        <taxon>Neopterygii</taxon>
        <taxon>Teleostei</taxon>
        <taxon>Neoteleostei</taxon>
        <taxon>Acanthomorphata</taxon>
        <taxon>Eupercaria</taxon>
        <taxon>Perciformes</taxon>
        <taxon>Notothenioidei</taxon>
        <taxon>Channichthyidae</taxon>
        <taxon>Champsocephalus</taxon>
    </lineage>
</organism>
<dbReference type="InterPro" id="IPR001791">
    <property type="entry name" value="Laminin_G"/>
</dbReference>
<dbReference type="Proteomes" id="UP001331515">
    <property type="component" value="Unassembled WGS sequence"/>
</dbReference>
<accession>A0AAN8I2I0</accession>
<evidence type="ECO:0000256" key="1">
    <source>
        <dbReference type="PROSITE-ProRule" id="PRU00122"/>
    </source>
</evidence>
<dbReference type="Gene3D" id="2.60.120.200">
    <property type="match status" value="2"/>
</dbReference>
<gene>
    <name evidence="3" type="ORF">CgunFtcFv8_027670</name>
</gene>
<dbReference type="Pfam" id="PF02210">
    <property type="entry name" value="Laminin_G_2"/>
    <property type="match status" value="2"/>
</dbReference>
<feature type="domain" description="Laminin G" evidence="2">
    <location>
        <begin position="1"/>
        <end position="108"/>
    </location>
</feature>
<protein>
    <recommendedName>
        <fullName evidence="2">Laminin G domain-containing protein</fullName>
    </recommendedName>
</protein>
<dbReference type="EMBL" id="JAURVH010000268">
    <property type="protein sequence ID" value="KAK5936203.1"/>
    <property type="molecule type" value="Genomic_DNA"/>
</dbReference>
<feature type="non-terminal residue" evidence="3">
    <location>
        <position position="1"/>
    </location>
</feature>
<feature type="domain" description="Laminin G" evidence="2">
    <location>
        <begin position="114"/>
        <end position="294"/>
    </location>
</feature>
<dbReference type="SUPFAM" id="SSF49899">
    <property type="entry name" value="Concanavalin A-like lectins/glucanases"/>
    <property type="match status" value="2"/>
</dbReference>
<keyword evidence="4" id="KW-1185">Reference proteome</keyword>
<dbReference type="InterPro" id="IPR050372">
    <property type="entry name" value="Neurexin-related_CASP"/>
</dbReference>
<name>A0AAN8I2I0_CHAGU</name>
<dbReference type="PROSITE" id="PS50025">
    <property type="entry name" value="LAM_G_DOMAIN"/>
    <property type="match status" value="2"/>
</dbReference>